<feature type="transmembrane region" description="Helical" evidence="12">
    <location>
        <begin position="200"/>
        <end position="219"/>
    </location>
</feature>
<evidence type="ECO:0000256" key="6">
    <source>
        <dbReference type="ARBA" id="ARBA00022729"/>
    </source>
</evidence>
<dbReference type="WBParaSite" id="SBAD_0001023001-mRNA-1">
    <property type="protein sequence ID" value="SBAD_0001023001-mRNA-1"/>
    <property type="gene ID" value="SBAD_0001023001"/>
</dbReference>
<evidence type="ECO:0000256" key="2">
    <source>
        <dbReference type="ARBA" id="ARBA00004236"/>
    </source>
</evidence>
<dbReference type="SUPFAM" id="SSF63712">
    <property type="entry name" value="Nicotinic receptor ligand binding domain-like"/>
    <property type="match status" value="1"/>
</dbReference>
<keyword evidence="8" id="KW-0406">Ion transport</keyword>
<keyword evidence="5 12" id="KW-0812">Transmembrane</keyword>
<keyword evidence="3" id="KW-0813">Transport</keyword>
<dbReference type="AlphaFoldDB" id="A0A183J1Y1"/>
<evidence type="ECO:0000256" key="4">
    <source>
        <dbReference type="ARBA" id="ARBA00022475"/>
    </source>
</evidence>
<reference evidence="15 16" key="2">
    <citation type="submission" date="2018-11" db="EMBL/GenBank/DDBJ databases">
        <authorList>
            <consortium name="Pathogen Informatics"/>
        </authorList>
    </citation>
    <scope>NUCLEOTIDE SEQUENCE [LARGE SCALE GENOMIC DNA]</scope>
</reference>
<comment type="subcellular location">
    <subcellularLocation>
        <location evidence="2">Cell membrane</location>
    </subcellularLocation>
    <subcellularLocation>
        <location evidence="1">Membrane</location>
        <topology evidence="1">Multi-pass membrane protein</topology>
    </subcellularLocation>
</comment>
<proteinExistence type="predicted"/>
<evidence type="ECO:0000256" key="9">
    <source>
        <dbReference type="ARBA" id="ARBA00023136"/>
    </source>
</evidence>
<dbReference type="CDD" id="cd19062">
    <property type="entry name" value="LGIC_TM_GluCl"/>
    <property type="match status" value="1"/>
</dbReference>
<evidence type="ECO:0000256" key="1">
    <source>
        <dbReference type="ARBA" id="ARBA00004141"/>
    </source>
</evidence>
<evidence type="ECO:0000256" key="10">
    <source>
        <dbReference type="ARBA" id="ARBA00023303"/>
    </source>
</evidence>
<feature type="transmembrane region" description="Helical" evidence="12">
    <location>
        <begin position="164"/>
        <end position="188"/>
    </location>
</feature>
<keyword evidence="4" id="KW-1003">Cell membrane</keyword>
<protein>
    <submittedName>
        <fullName evidence="17">Neur_chan_memb domain-containing protein</fullName>
    </submittedName>
</protein>
<dbReference type="Proteomes" id="UP000270296">
    <property type="component" value="Unassembled WGS sequence"/>
</dbReference>
<dbReference type="PROSITE" id="PS00236">
    <property type="entry name" value="NEUROTR_ION_CHANNEL"/>
    <property type="match status" value="1"/>
</dbReference>
<dbReference type="Pfam" id="PF02931">
    <property type="entry name" value="Neur_chan_LBD"/>
    <property type="match status" value="1"/>
</dbReference>
<dbReference type="InterPro" id="IPR006202">
    <property type="entry name" value="Neur_chan_lig-bd"/>
</dbReference>
<dbReference type="GO" id="GO:0005230">
    <property type="term" value="F:extracellular ligand-gated monoatomic ion channel activity"/>
    <property type="evidence" value="ECO:0007669"/>
    <property type="project" value="InterPro"/>
</dbReference>
<evidence type="ECO:0000256" key="3">
    <source>
        <dbReference type="ARBA" id="ARBA00022448"/>
    </source>
</evidence>
<dbReference type="InterPro" id="IPR036719">
    <property type="entry name" value="Neuro-gated_channel_TM_sf"/>
</dbReference>
<dbReference type="Pfam" id="PF02932">
    <property type="entry name" value="Neur_chan_memb"/>
    <property type="match status" value="1"/>
</dbReference>
<dbReference type="EMBL" id="UZAM01013297">
    <property type="protein sequence ID" value="VDP26884.1"/>
    <property type="molecule type" value="Genomic_DNA"/>
</dbReference>
<dbReference type="OrthoDB" id="442503at2759"/>
<dbReference type="Gene3D" id="1.20.58.390">
    <property type="entry name" value="Neurotransmitter-gated ion-channel transmembrane domain"/>
    <property type="match status" value="1"/>
</dbReference>
<feature type="transmembrane region" description="Helical" evidence="12">
    <location>
        <begin position="231"/>
        <end position="252"/>
    </location>
</feature>
<dbReference type="PANTHER" id="PTHR18945">
    <property type="entry name" value="NEUROTRANSMITTER GATED ION CHANNEL"/>
    <property type="match status" value="1"/>
</dbReference>
<dbReference type="InterPro" id="IPR044721">
    <property type="entry name" value="GluCl_TM"/>
</dbReference>
<dbReference type="InterPro" id="IPR006201">
    <property type="entry name" value="Neur_channel"/>
</dbReference>
<evidence type="ECO:0000313" key="17">
    <source>
        <dbReference type="WBParaSite" id="SBAD_0001023001-mRNA-1"/>
    </source>
</evidence>
<keyword evidence="7 12" id="KW-1133">Transmembrane helix</keyword>
<keyword evidence="6" id="KW-0732">Signal</keyword>
<reference evidence="17" key="1">
    <citation type="submission" date="2016-06" db="UniProtKB">
        <authorList>
            <consortium name="WormBaseParasite"/>
        </authorList>
    </citation>
    <scope>IDENTIFICATION</scope>
</reference>
<sequence length="299" mass="34180">MSHDVHIRPMKFGNDSLAALRKSNPVNVYTGLFIRSITALNEVNMEFKAQFKFFQSWTDERLRFPGVACSDLRQVRLTMIFSCVMDLVKYPMDVQTCFIDFASYAYTTDDIVYVWNDSPIDVAKEATSVLANMVIKSFKNDSCTSKTNTGEYSCLRIVLQFQRVFSFFLLQLYVPSSLLVTISWVSYWIDWRASAARVPLSIITLLTMITQSHVLSANLPPVSYAKAFDVWIDGCVLLIFASLIEYAIVNFMGVQEERQKQNATVSKPAESCLPPVWEQRRTDRESEAIAMTDPYHEEV</sequence>
<keyword evidence="16" id="KW-1185">Reference proteome</keyword>
<evidence type="ECO:0000256" key="8">
    <source>
        <dbReference type="ARBA" id="ARBA00023065"/>
    </source>
</evidence>
<evidence type="ECO:0000256" key="11">
    <source>
        <dbReference type="SAM" id="MobiDB-lite"/>
    </source>
</evidence>
<evidence type="ECO:0000313" key="15">
    <source>
        <dbReference type="EMBL" id="VDP26884.1"/>
    </source>
</evidence>
<evidence type="ECO:0000256" key="12">
    <source>
        <dbReference type="SAM" id="Phobius"/>
    </source>
</evidence>
<dbReference type="InterPro" id="IPR006029">
    <property type="entry name" value="Neurotrans-gated_channel_TM"/>
</dbReference>
<accession>A0A183J1Y1</accession>
<evidence type="ECO:0000259" key="14">
    <source>
        <dbReference type="Pfam" id="PF02932"/>
    </source>
</evidence>
<name>A0A183J1Y1_9BILA</name>
<dbReference type="InterPro" id="IPR006028">
    <property type="entry name" value="GABAA/Glycine_rcpt"/>
</dbReference>
<dbReference type="Gene3D" id="2.70.170.10">
    <property type="entry name" value="Neurotransmitter-gated ion-channel ligand-binding domain"/>
    <property type="match status" value="2"/>
</dbReference>
<dbReference type="SUPFAM" id="SSF90112">
    <property type="entry name" value="Neurotransmitter-gated ion-channel transmembrane pore"/>
    <property type="match status" value="1"/>
</dbReference>
<dbReference type="GO" id="GO:0005886">
    <property type="term" value="C:plasma membrane"/>
    <property type="evidence" value="ECO:0007669"/>
    <property type="project" value="UniProtKB-SubCell"/>
</dbReference>
<gene>
    <name evidence="15" type="ORF">SBAD_LOCUS9879</name>
</gene>
<evidence type="ECO:0000256" key="7">
    <source>
        <dbReference type="ARBA" id="ARBA00022989"/>
    </source>
</evidence>
<organism evidence="17">
    <name type="scientific">Soboliphyme baturini</name>
    <dbReference type="NCBI Taxonomy" id="241478"/>
    <lineage>
        <taxon>Eukaryota</taxon>
        <taxon>Metazoa</taxon>
        <taxon>Ecdysozoa</taxon>
        <taxon>Nematoda</taxon>
        <taxon>Enoplea</taxon>
        <taxon>Dorylaimia</taxon>
        <taxon>Dioctophymatida</taxon>
        <taxon>Dioctophymatoidea</taxon>
        <taxon>Soboliphymatidae</taxon>
        <taxon>Soboliphyme</taxon>
    </lineage>
</organism>
<dbReference type="InterPro" id="IPR038050">
    <property type="entry name" value="Neuro_actylchol_rec"/>
</dbReference>
<keyword evidence="9 12" id="KW-0472">Membrane</keyword>
<dbReference type="GO" id="GO:0004888">
    <property type="term" value="F:transmembrane signaling receptor activity"/>
    <property type="evidence" value="ECO:0007669"/>
    <property type="project" value="InterPro"/>
</dbReference>
<evidence type="ECO:0000313" key="16">
    <source>
        <dbReference type="Proteomes" id="UP000270296"/>
    </source>
</evidence>
<feature type="domain" description="Neurotransmitter-gated ion-channel ligand-binding" evidence="13">
    <location>
        <begin position="74"/>
        <end position="163"/>
    </location>
</feature>
<dbReference type="InterPro" id="IPR018000">
    <property type="entry name" value="Neurotransmitter_ion_chnl_CS"/>
</dbReference>
<dbReference type="PRINTS" id="PR00253">
    <property type="entry name" value="GABAARECEPTR"/>
</dbReference>
<feature type="region of interest" description="Disordered" evidence="11">
    <location>
        <begin position="279"/>
        <end position="299"/>
    </location>
</feature>
<dbReference type="InterPro" id="IPR036734">
    <property type="entry name" value="Neur_chan_lig-bd_sf"/>
</dbReference>
<evidence type="ECO:0000256" key="5">
    <source>
        <dbReference type="ARBA" id="ARBA00022692"/>
    </source>
</evidence>
<evidence type="ECO:0000259" key="13">
    <source>
        <dbReference type="Pfam" id="PF02931"/>
    </source>
</evidence>
<feature type="domain" description="Neurotransmitter-gated ion-channel transmembrane" evidence="14">
    <location>
        <begin position="172"/>
        <end position="283"/>
    </location>
</feature>
<keyword evidence="10" id="KW-0407">Ion channel</keyword>